<dbReference type="Gene3D" id="3.30.420.10">
    <property type="entry name" value="Ribonuclease H-like superfamily/Ribonuclease H"/>
    <property type="match status" value="1"/>
</dbReference>
<proteinExistence type="predicted"/>
<dbReference type="PANTHER" id="PTHR37984:SF7">
    <property type="entry name" value="INTEGRASE CATALYTIC DOMAIN-CONTAINING PROTEIN"/>
    <property type="match status" value="1"/>
</dbReference>
<sequence length="157" mass="18055">MGFQTHCTTSPRYPQSNGLAEKTVKTAKHILGKARADDKDYCLGLLEYQKTPVDNLKSLAQLLMSRRLRSNPMTAARLQPHVTPQHVFRNQRGACQYRQQLYYNRPVKALPPLAAGTHIRFHHEDGSWQPAKIIQPVNTHRSYHIQTEEGQMLRSNR</sequence>
<accession>A0A498P0S6</accession>
<dbReference type="AlphaFoldDB" id="A0A498P0S6"/>
<dbReference type="STRING" id="84645.A0A498P0S6"/>
<dbReference type="InterPro" id="IPR050951">
    <property type="entry name" value="Retrovirus_Pol_polyprotein"/>
</dbReference>
<dbReference type="InterPro" id="IPR036397">
    <property type="entry name" value="RNaseH_sf"/>
</dbReference>
<evidence type="ECO:0000313" key="1">
    <source>
        <dbReference type="EMBL" id="RXN24334.1"/>
    </source>
</evidence>
<evidence type="ECO:0000313" key="2">
    <source>
        <dbReference type="EMBL" id="RXN37815.1"/>
    </source>
</evidence>
<comment type="caution">
    <text evidence="2">The sequence shown here is derived from an EMBL/GenBank/DDBJ whole genome shotgun (WGS) entry which is preliminary data.</text>
</comment>
<dbReference type="EMBL" id="QBIY01005410">
    <property type="protein sequence ID" value="RXN37815.1"/>
    <property type="molecule type" value="Genomic_DNA"/>
</dbReference>
<dbReference type="EMBL" id="QBIY01012543">
    <property type="protein sequence ID" value="RXN24334.1"/>
    <property type="molecule type" value="Genomic_DNA"/>
</dbReference>
<evidence type="ECO:0000313" key="3">
    <source>
        <dbReference type="Proteomes" id="UP000290572"/>
    </source>
</evidence>
<reference evidence="2 3" key="1">
    <citation type="submission" date="2018-03" db="EMBL/GenBank/DDBJ databases">
        <title>Draft genome sequence of Rohu Carp (Labeo rohita).</title>
        <authorList>
            <person name="Das P."/>
            <person name="Kushwaha B."/>
            <person name="Joshi C.G."/>
            <person name="Kumar D."/>
            <person name="Nagpure N.S."/>
            <person name="Sahoo L."/>
            <person name="Das S.P."/>
            <person name="Bit A."/>
            <person name="Patnaik S."/>
            <person name="Meher P.K."/>
            <person name="Jayasankar P."/>
            <person name="Koringa P.G."/>
            <person name="Patel N.V."/>
            <person name="Hinsu A.T."/>
            <person name="Kumar R."/>
            <person name="Pandey M."/>
            <person name="Agarwal S."/>
            <person name="Srivastava S."/>
            <person name="Singh M."/>
            <person name="Iquebal M.A."/>
            <person name="Jaiswal S."/>
            <person name="Angadi U.B."/>
            <person name="Kumar N."/>
            <person name="Raza M."/>
            <person name="Shah T.M."/>
            <person name="Rai A."/>
            <person name="Jena J.K."/>
        </authorList>
    </citation>
    <scope>NUCLEOTIDE SEQUENCE [LARGE SCALE GENOMIC DNA]</scope>
    <source>
        <strain evidence="2">DASCIFA01</strain>
        <tissue evidence="2">Testis</tissue>
    </source>
</reference>
<protein>
    <submittedName>
        <fullName evidence="2">Retrotransposon-like family member retr-1</fullName>
    </submittedName>
</protein>
<keyword evidence="3" id="KW-1185">Reference proteome</keyword>
<dbReference type="PANTHER" id="PTHR37984">
    <property type="entry name" value="PROTEIN CBG26694"/>
    <property type="match status" value="1"/>
</dbReference>
<dbReference type="Proteomes" id="UP000290572">
    <property type="component" value="Unassembled WGS sequence"/>
</dbReference>
<dbReference type="GO" id="GO:0003676">
    <property type="term" value="F:nucleic acid binding"/>
    <property type="evidence" value="ECO:0007669"/>
    <property type="project" value="InterPro"/>
</dbReference>
<organism evidence="2 3">
    <name type="scientific">Labeo rohita</name>
    <name type="common">Indian major carp</name>
    <name type="synonym">Cyprinus rohita</name>
    <dbReference type="NCBI Taxonomy" id="84645"/>
    <lineage>
        <taxon>Eukaryota</taxon>
        <taxon>Metazoa</taxon>
        <taxon>Chordata</taxon>
        <taxon>Craniata</taxon>
        <taxon>Vertebrata</taxon>
        <taxon>Euteleostomi</taxon>
        <taxon>Actinopterygii</taxon>
        <taxon>Neopterygii</taxon>
        <taxon>Teleostei</taxon>
        <taxon>Ostariophysi</taxon>
        <taxon>Cypriniformes</taxon>
        <taxon>Cyprinidae</taxon>
        <taxon>Labeoninae</taxon>
        <taxon>Labeonini</taxon>
        <taxon>Labeo</taxon>
    </lineage>
</organism>
<gene>
    <name evidence="2" type="ORF">ROHU_001702</name>
    <name evidence="1" type="ORF">ROHU_022256</name>
</gene>
<name>A0A498P0S6_LABRO</name>